<proteinExistence type="predicted"/>
<keyword evidence="4 9" id="KW-0808">Transferase</keyword>
<comment type="caution">
    <text evidence="9">The sequence shown here is derived from an EMBL/GenBank/DDBJ whole genome shotgun (WGS) entry which is preliminary data.</text>
</comment>
<protein>
    <submittedName>
        <fullName evidence="9">PTS sugar transporter subunit IIB</fullName>
        <ecNumber evidence="9">2.7.1.-</ecNumber>
    </submittedName>
</protein>
<evidence type="ECO:0000256" key="7">
    <source>
        <dbReference type="PROSITE-ProRule" id="PRU00423"/>
    </source>
</evidence>
<gene>
    <name evidence="9" type="ORF">P5G62_023450</name>
</gene>
<reference evidence="9 10" key="1">
    <citation type="submission" date="2024-05" db="EMBL/GenBank/DDBJ databases">
        <authorList>
            <person name="Venkateswaran K."/>
        </authorList>
    </citation>
    <scope>NUCLEOTIDE SEQUENCE [LARGE SCALE GENOMIC DNA]</scope>
    <source>
        <strain evidence="9 10">179-C4-2-HS</strain>
    </source>
</reference>
<dbReference type="Proteomes" id="UP001241748">
    <property type="component" value="Unassembled WGS sequence"/>
</dbReference>
<keyword evidence="5" id="KW-0598">Phosphotransferase system</keyword>
<dbReference type="RefSeq" id="WP_306074619.1">
    <property type="nucleotide sequence ID" value="NZ_JAROBZ020000002.1"/>
</dbReference>
<evidence type="ECO:0000256" key="6">
    <source>
        <dbReference type="ARBA" id="ARBA00022777"/>
    </source>
</evidence>
<feature type="domain" description="PTS EIIB type-3" evidence="8">
    <location>
        <begin position="1"/>
        <end position="104"/>
    </location>
</feature>
<keyword evidence="3 9" id="KW-0762">Sugar transport</keyword>
<dbReference type="GO" id="GO:0016740">
    <property type="term" value="F:transferase activity"/>
    <property type="evidence" value="ECO:0007669"/>
    <property type="project" value="UniProtKB-KW"/>
</dbReference>
<dbReference type="Gene3D" id="3.40.50.2300">
    <property type="match status" value="1"/>
</dbReference>
<accession>A0ABV4Z0A3</accession>
<evidence type="ECO:0000256" key="2">
    <source>
        <dbReference type="ARBA" id="ARBA00022553"/>
    </source>
</evidence>
<keyword evidence="2" id="KW-0597">Phosphoprotein</keyword>
<dbReference type="Pfam" id="PF02302">
    <property type="entry name" value="PTS_IIB"/>
    <property type="match status" value="1"/>
</dbReference>
<organism evidence="9 10">
    <name type="scientific">Neobacillus driksii</name>
    <dbReference type="NCBI Taxonomy" id="3035913"/>
    <lineage>
        <taxon>Bacteria</taxon>
        <taxon>Bacillati</taxon>
        <taxon>Bacillota</taxon>
        <taxon>Bacilli</taxon>
        <taxon>Bacillales</taxon>
        <taxon>Bacillaceae</taxon>
        <taxon>Neobacillus</taxon>
    </lineage>
</organism>
<evidence type="ECO:0000313" key="10">
    <source>
        <dbReference type="Proteomes" id="UP001241748"/>
    </source>
</evidence>
<dbReference type="PROSITE" id="PS51100">
    <property type="entry name" value="PTS_EIIB_TYPE_3"/>
    <property type="match status" value="1"/>
</dbReference>
<dbReference type="InterPro" id="IPR036095">
    <property type="entry name" value="PTS_EIIB-like_sf"/>
</dbReference>
<sequence length="104" mass="11216">MKILLCCSAGMSTSLLVSKMEKSAQAQGHDCTIWAVGSTEVQEQIEKAEADVLLLGPQVRFMLSQLKAAGEKKGIPVDSINPMHYGLCNGEEVLKQAIKLIKGE</sequence>
<dbReference type="SUPFAM" id="SSF52794">
    <property type="entry name" value="PTS system IIB component-like"/>
    <property type="match status" value="1"/>
</dbReference>
<dbReference type="PANTHER" id="PTHR34581:SF2">
    <property type="entry name" value="PTS SYSTEM N,N'-DIACETYLCHITOBIOSE-SPECIFIC EIIB COMPONENT"/>
    <property type="match status" value="1"/>
</dbReference>
<dbReference type="InterPro" id="IPR051819">
    <property type="entry name" value="PTS_sugar-specific_EIIB"/>
</dbReference>
<evidence type="ECO:0000256" key="5">
    <source>
        <dbReference type="ARBA" id="ARBA00022683"/>
    </source>
</evidence>
<keyword evidence="1" id="KW-0813">Transport</keyword>
<keyword evidence="10" id="KW-1185">Reference proteome</keyword>
<evidence type="ECO:0000259" key="8">
    <source>
        <dbReference type="PROSITE" id="PS51100"/>
    </source>
</evidence>
<evidence type="ECO:0000256" key="3">
    <source>
        <dbReference type="ARBA" id="ARBA00022597"/>
    </source>
</evidence>
<feature type="modified residue" description="Phosphocysteine; by EIIA" evidence="7">
    <location>
        <position position="7"/>
    </location>
</feature>
<keyword evidence="6" id="KW-0418">Kinase</keyword>
<dbReference type="CDD" id="cd05564">
    <property type="entry name" value="PTS_IIB_chitobiose_lichenan"/>
    <property type="match status" value="1"/>
</dbReference>
<dbReference type="InterPro" id="IPR013012">
    <property type="entry name" value="PTS_EIIB_3"/>
</dbReference>
<evidence type="ECO:0000256" key="4">
    <source>
        <dbReference type="ARBA" id="ARBA00022679"/>
    </source>
</evidence>
<dbReference type="EMBL" id="JAROBZ020000002">
    <property type="protein sequence ID" value="MFB3170064.1"/>
    <property type="molecule type" value="Genomic_DNA"/>
</dbReference>
<evidence type="ECO:0000313" key="9">
    <source>
        <dbReference type="EMBL" id="MFB3170064.1"/>
    </source>
</evidence>
<dbReference type="EC" id="2.7.1.-" evidence="9"/>
<dbReference type="InterPro" id="IPR003501">
    <property type="entry name" value="PTS_EIIB_2/3"/>
</dbReference>
<evidence type="ECO:0000256" key="1">
    <source>
        <dbReference type="ARBA" id="ARBA00022448"/>
    </source>
</evidence>
<dbReference type="PANTHER" id="PTHR34581">
    <property type="entry name" value="PTS SYSTEM N,N'-DIACETYLCHITOBIOSE-SPECIFIC EIIB COMPONENT"/>
    <property type="match status" value="1"/>
</dbReference>
<name>A0ABV4Z0A3_9BACI</name>